<evidence type="ECO:0000313" key="1">
    <source>
        <dbReference type="EMBL" id="PWN51543.1"/>
    </source>
</evidence>
<dbReference type="EMBL" id="KZ819835">
    <property type="protein sequence ID" value="PWN51543.1"/>
    <property type="molecule type" value="Genomic_DNA"/>
</dbReference>
<proteinExistence type="predicted"/>
<organism evidence="1 2">
    <name type="scientific">Violaceomyces palustris</name>
    <dbReference type="NCBI Taxonomy" id="1673888"/>
    <lineage>
        <taxon>Eukaryota</taxon>
        <taxon>Fungi</taxon>
        <taxon>Dikarya</taxon>
        <taxon>Basidiomycota</taxon>
        <taxon>Ustilaginomycotina</taxon>
        <taxon>Ustilaginomycetes</taxon>
        <taxon>Violaceomycetales</taxon>
        <taxon>Violaceomycetaceae</taxon>
        <taxon>Violaceomyces</taxon>
    </lineage>
</organism>
<name>A0ACD0P0B9_9BASI</name>
<protein>
    <submittedName>
        <fullName evidence="1">General substrate transporter</fullName>
    </submittedName>
</protein>
<dbReference type="Proteomes" id="UP000245626">
    <property type="component" value="Unassembled WGS sequence"/>
</dbReference>
<evidence type="ECO:0000313" key="2">
    <source>
        <dbReference type="Proteomes" id="UP000245626"/>
    </source>
</evidence>
<gene>
    <name evidence="1" type="ORF">IE53DRAFT_386079</name>
</gene>
<reference evidence="1 2" key="1">
    <citation type="journal article" date="2018" name="Mol. Biol. Evol.">
        <title>Broad Genomic Sampling Reveals a Smut Pathogenic Ancestry of the Fungal Clade Ustilaginomycotina.</title>
        <authorList>
            <person name="Kijpornyongpan T."/>
            <person name="Mondo S.J."/>
            <person name="Barry K."/>
            <person name="Sandor L."/>
            <person name="Lee J."/>
            <person name="Lipzen A."/>
            <person name="Pangilinan J."/>
            <person name="LaButti K."/>
            <person name="Hainaut M."/>
            <person name="Henrissat B."/>
            <person name="Grigoriev I.V."/>
            <person name="Spatafora J.W."/>
            <person name="Aime M.C."/>
        </authorList>
    </citation>
    <scope>NUCLEOTIDE SEQUENCE [LARGE SCALE GENOMIC DNA]</scope>
    <source>
        <strain evidence="1 2">SA 807</strain>
    </source>
</reference>
<keyword evidence="2" id="KW-1185">Reference proteome</keyword>
<accession>A0ACD0P0B9</accession>
<sequence length="538" mass="58031">MTSSASTPIHAASQTSSTTTGRPRTTRIFTLSVLWIIISAFEYGYGISELNPLQPILTCQTGGDPLDSPSTTKSCSIRMTESEFGLVTSLFTLGGLISSFALPAVSARLGLGRRLSIRYSALLNVLGGLMLASAQGIFSLGTARFVQGLASGVGVVIVPIYLSELAPTSMRGSIGVLNQLSIVLGIFTAQALGASRLGESPTEWRWVPTVAFLLAMVQLVVSFWSSVAVESPRWLEEGEGKAKGSTNEARRIRSLLWSREELEEYQNYSARFQDGGGSVGGTRRGGGEREGDEEDILDERERLLEGERESGEIGEGNQQSAMDVDRPIEVEMGLKDLFKDDEIRPGVLMVILTQLAQQFSGVNSVLFYSTGIMSTVLPSLASSIGLVITVINILMTFPPILLISESRMGRKKLMMASSLGMCLSCLLLGLGIMYDWPIVSAICIVLVVASFSIGLGPVPFVILPELVPLRAVSKATSLGLTLNWTANTLVGTLFHPIRNLLSHLDNGKGGAVFWLFAFLNLVSFTLIGLFYRFRLPVD</sequence>